<organism evidence="1 2">
    <name type="scientific">Pistacia integerrima</name>
    <dbReference type="NCBI Taxonomy" id="434235"/>
    <lineage>
        <taxon>Eukaryota</taxon>
        <taxon>Viridiplantae</taxon>
        <taxon>Streptophyta</taxon>
        <taxon>Embryophyta</taxon>
        <taxon>Tracheophyta</taxon>
        <taxon>Spermatophyta</taxon>
        <taxon>Magnoliopsida</taxon>
        <taxon>eudicotyledons</taxon>
        <taxon>Gunneridae</taxon>
        <taxon>Pentapetalae</taxon>
        <taxon>rosids</taxon>
        <taxon>malvids</taxon>
        <taxon>Sapindales</taxon>
        <taxon>Anacardiaceae</taxon>
        <taxon>Pistacia</taxon>
    </lineage>
</organism>
<accession>A0ACC0XLS2</accession>
<proteinExistence type="predicted"/>
<comment type="caution">
    <text evidence="1">The sequence shown here is derived from an EMBL/GenBank/DDBJ whole genome shotgun (WGS) entry which is preliminary data.</text>
</comment>
<sequence length="194" mass="21675">MAKFLPIFSSHFIIIFVFSISIILISSEHHGSAKTLNKKDFGLGKEKLSHFRFYWHDTLSGSNPSSMQVVPPVSNYSSTTAFGLMNMIDDPLTEGPNLSSKLIGRAQGFYGATSQEEVVLLMAMNFAFVQGKYNGSTITVLGRNPVFSKMREMPVIGGTGLFQFARGYVKLKTYEVDNNTRDAIVEYNCYVLHY</sequence>
<evidence type="ECO:0000313" key="1">
    <source>
        <dbReference type="EMBL" id="KAJ0020216.1"/>
    </source>
</evidence>
<reference evidence="2" key="1">
    <citation type="journal article" date="2023" name="G3 (Bethesda)">
        <title>Genome assembly and association tests identify interacting loci associated with vigor, precocity, and sex in interspecific pistachio rootstocks.</title>
        <authorList>
            <person name="Palmer W."/>
            <person name="Jacygrad E."/>
            <person name="Sagayaradj S."/>
            <person name="Cavanaugh K."/>
            <person name="Han R."/>
            <person name="Bertier L."/>
            <person name="Beede B."/>
            <person name="Kafkas S."/>
            <person name="Golino D."/>
            <person name="Preece J."/>
            <person name="Michelmore R."/>
        </authorList>
    </citation>
    <scope>NUCLEOTIDE SEQUENCE [LARGE SCALE GENOMIC DNA]</scope>
</reference>
<protein>
    <submittedName>
        <fullName evidence="1">Uncharacterized protein</fullName>
    </submittedName>
</protein>
<dbReference type="Proteomes" id="UP001163603">
    <property type="component" value="Chromosome 11"/>
</dbReference>
<evidence type="ECO:0000313" key="2">
    <source>
        <dbReference type="Proteomes" id="UP001163603"/>
    </source>
</evidence>
<dbReference type="EMBL" id="CM047746">
    <property type="protein sequence ID" value="KAJ0020216.1"/>
    <property type="molecule type" value="Genomic_DNA"/>
</dbReference>
<keyword evidence="2" id="KW-1185">Reference proteome</keyword>
<gene>
    <name evidence="1" type="ORF">Pint_31348</name>
</gene>
<name>A0ACC0XLS2_9ROSI</name>